<name>A0A4V2F877_9FIRM</name>
<gene>
    <name evidence="1" type="ORF">EV209_0576</name>
</gene>
<reference evidence="1 2" key="1">
    <citation type="submission" date="2019-02" db="EMBL/GenBank/DDBJ databases">
        <title>Genomic Encyclopedia of Type Strains, Phase IV (KMG-IV): sequencing the most valuable type-strain genomes for metagenomic binning, comparative biology and taxonomic classification.</title>
        <authorList>
            <person name="Goeker M."/>
        </authorList>
    </citation>
    <scope>NUCLEOTIDE SEQUENCE [LARGE SCALE GENOMIC DNA]</scope>
    <source>
        <strain evidence="1 2">DSM 29486</strain>
    </source>
</reference>
<organism evidence="1 2">
    <name type="scientific">Cuneatibacter caecimuris</name>
    <dbReference type="NCBI Taxonomy" id="1796618"/>
    <lineage>
        <taxon>Bacteria</taxon>
        <taxon>Bacillati</taxon>
        <taxon>Bacillota</taxon>
        <taxon>Clostridia</taxon>
        <taxon>Lachnospirales</taxon>
        <taxon>Lachnospiraceae</taxon>
        <taxon>Cuneatibacter</taxon>
    </lineage>
</organism>
<proteinExistence type="predicted"/>
<keyword evidence="2" id="KW-1185">Reference proteome</keyword>
<dbReference type="InterPro" id="IPR024227">
    <property type="entry name" value="DUF3795"/>
</dbReference>
<dbReference type="AlphaFoldDB" id="A0A4V2F877"/>
<sequence length="138" mass="15368">MIAYCGLDCGKCNAYPATINDDQALREKTAKRWAELNNAPILPEYINCEGCCVDGIKTVFFESLCGIRQYALKKDVTACGGCLDMERCQIVYETTSNYLETSDNLTTFVFIEDNTNEIIFALEDGEEVGLLASLVQQH</sequence>
<dbReference type="Pfam" id="PF12675">
    <property type="entry name" value="DUF3795"/>
    <property type="match status" value="1"/>
</dbReference>
<protein>
    <submittedName>
        <fullName evidence="1">Uncharacterized protein DUF3795</fullName>
    </submittedName>
</protein>
<evidence type="ECO:0000313" key="1">
    <source>
        <dbReference type="EMBL" id="RZT02457.1"/>
    </source>
</evidence>
<dbReference type="EMBL" id="SGXF01000001">
    <property type="protein sequence ID" value="RZT02457.1"/>
    <property type="molecule type" value="Genomic_DNA"/>
</dbReference>
<evidence type="ECO:0000313" key="2">
    <source>
        <dbReference type="Proteomes" id="UP000292927"/>
    </source>
</evidence>
<comment type="caution">
    <text evidence="1">The sequence shown here is derived from an EMBL/GenBank/DDBJ whole genome shotgun (WGS) entry which is preliminary data.</text>
</comment>
<accession>A0A4V2F877</accession>
<dbReference type="Proteomes" id="UP000292927">
    <property type="component" value="Unassembled WGS sequence"/>
</dbReference>
<dbReference type="OrthoDB" id="9803966at2"/>